<sequence length="75" mass="8705">MGNTRHLIVHSSRMKDMLLYNPQSSNVMVLIDFQNVLVATLTWYRPHNRSVKHLLVVFICIVSELMQTNKIPKAL</sequence>
<organism evidence="1 2">
    <name type="scientific">Paramecium bursaria Chlorella virus NY2A</name>
    <name type="common">PBCV-NY2A</name>
    <dbReference type="NCBI Taxonomy" id="46021"/>
    <lineage>
        <taxon>Viruses</taxon>
        <taxon>Varidnaviria</taxon>
        <taxon>Bamfordvirae</taxon>
        <taxon>Nucleocytoviricota</taxon>
        <taxon>Megaviricetes</taxon>
        <taxon>Algavirales</taxon>
        <taxon>Phycodnaviridae</taxon>
        <taxon>Chlorovirus</taxon>
        <taxon>Chlorovirus americanus</taxon>
    </lineage>
</organism>
<evidence type="ECO:0000313" key="2">
    <source>
        <dbReference type="Proteomes" id="UP000202419"/>
    </source>
</evidence>
<name>A7IXS4_PBCVN</name>
<gene>
    <name evidence="1" type="primary">b749L</name>
    <name evidence="1" type="ORF">NY2A_b749L</name>
</gene>
<organismHost>
    <name type="scientific">Chlorella</name>
    <dbReference type="NCBI Taxonomy" id="3071"/>
</organismHost>
<accession>A7IXS4</accession>
<dbReference type="GeneID" id="5659186"/>
<reference evidence="1 2" key="1">
    <citation type="journal article" date="2007" name="Virology">
        <title>Sequence and annotation of the 369-kb NY-2A and the 345-kb AR158 viruses that infect Chlorella NC64A.</title>
        <authorList>
            <person name="Fitzgerald L.A."/>
            <person name="Graves M.V."/>
            <person name="Li X."/>
            <person name="Feldblyum T."/>
            <person name="Nierman W.C."/>
            <person name="Van Etten J.L."/>
        </authorList>
    </citation>
    <scope>NUCLEOTIDE SEQUENCE [LARGE SCALE GENOMIC DNA]</scope>
    <source>
        <strain evidence="1 2">NY-2A</strain>
    </source>
</reference>
<dbReference type="KEGG" id="vg:5659186"/>
<dbReference type="Proteomes" id="UP000202419">
    <property type="component" value="Segment"/>
</dbReference>
<proteinExistence type="predicted"/>
<dbReference type="RefSeq" id="YP_001497945.1">
    <property type="nucleotide sequence ID" value="NC_009898.1"/>
</dbReference>
<protein>
    <submittedName>
        <fullName evidence="1">Uncharacterized protein b749L</fullName>
    </submittedName>
</protein>
<keyword evidence="2" id="KW-1185">Reference proteome</keyword>
<dbReference type="EMBL" id="DQ491002">
    <property type="protein sequence ID" value="ABT15148.1"/>
    <property type="molecule type" value="Genomic_DNA"/>
</dbReference>
<evidence type="ECO:0000313" key="1">
    <source>
        <dbReference type="EMBL" id="ABT15148.1"/>
    </source>
</evidence>